<comment type="caution">
    <text evidence="1">The sequence shown here is derived from an EMBL/GenBank/DDBJ whole genome shotgun (WGS) entry which is preliminary data.</text>
</comment>
<reference evidence="2" key="1">
    <citation type="submission" date="2024-07" db="EMBL/GenBank/DDBJ databases">
        <title>Two chromosome-level genome assemblies of Korean endemic species Abeliophyllum distichum and Forsythia ovata (Oleaceae).</title>
        <authorList>
            <person name="Jang H."/>
        </authorList>
    </citation>
    <scope>NUCLEOTIDE SEQUENCE [LARGE SCALE GENOMIC DNA]</scope>
</reference>
<proteinExistence type="predicted"/>
<name>A0ABD1QFD8_9LAMI</name>
<evidence type="ECO:0000313" key="2">
    <source>
        <dbReference type="Proteomes" id="UP001604277"/>
    </source>
</evidence>
<gene>
    <name evidence="1" type="ORF">Fot_49460</name>
</gene>
<dbReference type="EMBL" id="JBFOLJ010000015">
    <property type="protein sequence ID" value="KAL2473724.1"/>
    <property type="molecule type" value="Genomic_DNA"/>
</dbReference>
<keyword evidence="2" id="KW-1185">Reference proteome</keyword>
<protein>
    <submittedName>
        <fullName evidence="1">Protein MEI2-like 5</fullName>
    </submittedName>
</protein>
<dbReference type="Proteomes" id="UP001604277">
    <property type="component" value="Unassembled WGS sequence"/>
</dbReference>
<sequence>MLQPPFTFSLTLQLNQELEGDLSRNLRYQVDSPIGNWPHFGNPVEPSSLQILSKSPGFGSLSSPVGNSLPGLASILQSQMSNRAKVENFTFTDGNSNHRGIFELSHSFPEQKSSQYSEIMSPLAASSSNGSRNHGYVHSSSYVGSAPSGVPSGHHFGFYQESLKTAFMSPGFKGAGVVHNGQGFKLNMSENHSLVSNVMSSPRLCPVFLGTGHFPGLAASNVEGLEVGMCRQVDSNGNHIHNKKHFQLDLDKIKNGEDNRTTLMIKNRVISTKRPYILQ</sequence>
<evidence type="ECO:0000313" key="1">
    <source>
        <dbReference type="EMBL" id="KAL2473724.1"/>
    </source>
</evidence>
<organism evidence="1 2">
    <name type="scientific">Forsythia ovata</name>
    <dbReference type="NCBI Taxonomy" id="205694"/>
    <lineage>
        <taxon>Eukaryota</taxon>
        <taxon>Viridiplantae</taxon>
        <taxon>Streptophyta</taxon>
        <taxon>Embryophyta</taxon>
        <taxon>Tracheophyta</taxon>
        <taxon>Spermatophyta</taxon>
        <taxon>Magnoliopsida</taxon>
        <taxon>eudicotyledons</taxon>
        <taxon>Gunneridae</taxon>
        <taxon>Pentapetalae</taxon>
        <taxon>asterids</taxon>
        <taxon>lamiids</taxon>
        <taxon>Lamiales</taxon>
        <taxon>Oleaceae</taxon>
        <taxon>Forsythieae</taxon>
        <taxon>Forsythia</taxon>
    </lineage>
</organism>
<dbReference type="AlphaFoldDB" id="A0ABD1QFD8"/>
<accession>A0ABD1QFD8</accession>